<dbReference type="Pfam" id="PF13516">
    <property type="entry name" value="LRR_6"/>
    <property type="match status" value="1"/>
</dbReference>
<comment type="subcellular location">
    <subcellularLocation>
        <location evidence="1">Cytoplasm</location>
        <location evidence="1">Cytoskeleton</location>
        <location evidence="1">Cilium axoneme</location>
    </subcellularLocation>
</comment>
<dbReference type="InterPro" id="IPR006553">
    <property type="entry name" value="Leu-rich_rpt_Cys-con_subtyp"/>
</dbReference>
<feature type="domain" description="F-box/LRR-repeat protein 15-like leucin rich repeat" evidence="3">
    <location>
        <begin position="439"/>
        <end position="537"/>
    </location>
</feature>
<sequence>MCSCFKTLPNVDKRPQAQQKTQVKTFSKTCFTKRNLVGVFHNLVKGLKRHSSFPTIQSQKCESFREKSQEQNHVVKGDLGGERETSPAAELSPSSLNSKFRYQSGSKTSPFDSKLAPDWAWLPDEVLRLVFGHLEGSCWSCGIPRSRCRGAASARAACHNWRRVVTQELSALCPSGRGGALPRDWARLFPRLEAVDLSRCHNAGDSRVASLAQLPRLSSLRVTGSEGVTALGVAALRRFSGTLRQLDLTDCRRVGDGAAGELSCLTQLTSLVLDGCRSMTDAGAAKLAGMPQLKRLSAARCPKLTDAAAASLSMQGSLTSLSFAGCRGITDGGLQHVGGLPRLTELDVGGCGAEGKAAGRLPEGLAALRMGGCEGLGDERLHDLRCAGQLGVLDISGSAVTDLGLRLIGDHFLRLQDLNVARCRGITDGGFRHLVGLQLRCLGLSFCAVSDAGISVLAAAQPNLCELSLRGCGSVTDEGLEALARGATRLMSLDLGSCGSVTEAGLASLAGLSSLISLSLQYCDSLSDSAIAALVEALPGLAHLNTDRTSDNNLIRNTGSRISLL</sequence>
<name>A0A061R0D9_9CHLO</name>
<dbReference type="GO" id="GO:0019005">
    <property type="term" value="C:SCF ubiquitin ligase complex"/>
    <property type="evidence" value="ECO:0007669"/>
    <property type="project" value="TreeGrafter"/>
</dbReference>
<dbReference type="Pfam" id="PF25372">
    <property type="entry name" value="DUF7885"/>
    <property type="match status" value="2"/>
</dbReference>
<evidence type="ECO:0000259" key="3">
    <source>
        <dbReference type="Pfam" id="PF25372"/>
    </source>
</evidence>
<evidence type="ECO:0000313" key="4">
    <source>
        <dbReference type="EMBL" id="JAC64125.1"/>
    </source>
</evidence>
<dbReference type="AlphaFoldDB" id="A0A061R0D9"/>
<dbReference type="InterPro" id="IPR032675">
    <property type="entry name" value="LRR_dom_sf"/>
</dbReference>
<gene>
    <name evidence="4" type="primary">FBXL7</name>
    <name evidence="4" type="ORF">TSPGSL018_19002</name>
</gene>
<evidence type="ECO:0000256" key="2">
    <source>
        <dbReference type="SAM" id="MobiDB-lite"/>
    </source>
</evidence>
<accession>A0A061R0D9</accession>
<feature type="domain" description="F-box/LRR-repeat protein 15-like leucin rich repeat" evidence="3">
    <location>
        <begin position="191"/>
        <end position="259"/>
    </location>
</feature>
<dbReference type="PANTHER" id="PTHR13318:SF95">
    <property type="entry name" value="F-BOX PROTEIN YLR352W"/>
    <property type="match status" value="1"/>
</dbReference>
<dbReference type="InterPro" id="IPR057207">
    <property type="entry name" value="FBXL15_LRR"/>
</dbReference>
<evidence type="ECO:0000256" key="1">
    <source>
        <dbReference type="ARBA" id="ARBA00004430"/>
    </source>
</evidence>
<dbReference type="InterPro" id="IPR001611">
    <property type="entry name" value="Leu-rich_rpt"/>
</dbReference>
<dbReference type="SUPFAM" id="SSF52058">
    <property type="entry name" value="L domain-like"/>
    <property type="match status" value="1"/>
</dbReference>
<dbReference type="SMART" id="SM00367">
    <property type="entry name" value="LRR_CC"/>
    <property type="match status" value="8"/>
</dbReference>
<reference evidence="4" key="1">
    <citation type="submission" date="2014-05" db="EMBL/GenBank/DDBJ databases">
        <title>The transcriptome of the halophilic microalga Tetraselmis sp. GSL018 isolated from the Great Salt Lake, Utah.</title>
        <authorList>
            <person name="Jinkerson R.E."/>
            <person name="D'Adamo S."/>
            <person name="Posewitz M.C."/>
        </authorList>
    </citation>
    <scope>NUCLEOTIDE SEQUENCE</scope>
    <source>
        <strain evidence="4">GSL018</strain>
    </source>
</reference>
<protein>
    <submittedName>
        <fullName evidence="4">F-box and leucine-rich repeat protein 7</fullName>
    </submittedName>
</protein>
<dbReference type="GO" id="GO:0005930">
    <property type="term" value="C:axoneme"/>
    <property type="evidence" value="ECO:0007669"/>
    <property type="project" value="UniProtKB-SubCell"/>
</dbReference>
<proteinExistence type="predicted"/>
<dbReference type="PANTHER" id="PTHR13318">
    <property type="entry name" value="PARTNER OF PAIRED, ISOFORM B-RELATED"/>
    <property type="match status" value="1"/>
</dbReference>
<dbReference type="EMBL" id="GBEZ01022725">
    <property type="protein sequence ID" value="JAC64125.1"/>
    <property type="molecule type" value="Transcribed_RNA"/>
</dbReference>
<feature type="compositionally biased region" description="Basic and acidic residues" evidence="2">
    <location>
        <begin position="66"/>
        <end position="85"/>
    </location>
</feature>
<dbReference type="CDD" id="cd09917">
    <property type="entry name" value="F-box_SF"/>
    <property type="match status" value="1"/>
</dbReference>
<dbReference type="Gene3D" id="3.80.10.10">
    <property type="entry name" value="Ribonuclease Inhibitor"/>
    <property type="match status" value="4"/>
</dbReference>
<feature type="region of interest" description="Disordered" evidence="2">
    <location>
        <begin position="66"/>
        <end position="95"/>
    </location>
</feature>
<organism evidence="4">
    <name type="scientific">Tetraselmis sp. GSL018</name>
    <dbReference type="NCBI Taxonomy" id="582737"/>
    <lineage>
        <taxon>Eukaryota</taxon>
        <taxon>Viridiplantae</taxon>
        <taxon>Chlorophyta</taxon>
        <taxon>core chlorophytes</taxon>
        <taxon>Chlorodendrophyceae</taxon>
        <taxon>Chlorodendrales</taxon>
        <taxon>Chlorodendraceae</taxon>
        <taxon>Tetraselmis</taxon>
    </lineage>
</organism>
<dbReference type="GO" id="GO:0031146">
    <property type="term" value="P:SCF-dependent proteasomal ubiquitin-dependent protein catabolic process"/>
    <property type="evidence" value="ECO:0007669"/>
    <property type="project" value="TreeGrafter"/>
</dbReference>